<evidence type="ECO:0008006" key="7">
    <source>
        <dbReference type="Google" id="ProtNLM"/>
    </source>
</evidence>
<dbReference type="GO" id="GO:0005730">
    <property type="term" value="C:nucleolus"/>
    <property type="evidence" value="ECO:0007669"/>
    <property type="project" value="TreeGrafter"/>
</dbReference>
<gene>
    <name evidence="5" type="ORF">AOQ84DRAFT_309448</name>
</gene>
<dbReference type="InterPro" id="IPR021714">
    <property type="entry name" value="URB1_N"/>
</dbReference>
<evidence type="ECO:0000256" key="1">
    <source>
        <dbReference type="SAM" id="MobiDB-lite"/>
    </source>
</evidence>
<dbReference type="Proteomes" id="UP000250140">
    <property type="component" value="Unassembled WGS sequence"/>
</dbReference>
<dbReference type="OrthoDB" id="72892at2759"/>
<dbReference type="PANTHER" id="PTHR13500:SF0">
    <property type="entry name" value="NUCLEOLAR PRE-RIBOSOMAL-ASSOCIATED PROTEIN 1"/>
    <property type="match status" value="1"/>
</dbReference>
<protein>
    <recommendedName>
        <fullName evidence="7">Nucleolar pre-ribosomal-associated protein 1</fullName>
    </recommendedName>
</protein>
<dbReference type="SUPFAM" id="SSF48371">
    <property type="entry name" value="ARM repeat"/>
    <property type="match status" value="1"/>
</dbReference>
<dbReference type="Pfam" id="PF26140">
    <property type="entry name" value="HEAT_URB1"/>
    <property type="match status" value="1"/>
</dbReference>
<dbReference type="InterPro" id="IPR016024">
    <property type="entry name" value="ARM-type_fold"/>
</dbReference>
<reference evidence="5 6" key="1">
    <citation type="journal article" date="2016" name="Nat. Commun.">
        <title>Ectomycorrhizal ecology is imprinted in the genome of the dominant symbiotic fungus Cenococcum geophilum.</title>
        <authorList>
            <consortium name="DOE Joint Genome Institute"/>
            <person name="Peter M."/>
            <person name="Kohler A."/>
            <person name="Ohm R.A."/>
            <person name="Kuo A."/>
            <person name="Krutzmann J."/>
            <person name="Morin E."/>
            <person name="Arend M."/>
            <person name="Barry K.W."/>
            <person name="Binder M."/>
            <person name="Choi C."/>
            <person name="Clum A."/>
            <person name="Copeland A."/>
            <person name="Grisel N."/>
            <person name="Haridas S."/>
            <person name="Kipfer T."/>
            <person name="LaButti K."/>
            <person name="Lindquist E."/>
            <person name="Lipzen A."/>
            <person name="Maire R."/>
            <person name="Meier B."/>
            <person name="Mihaltcheva S."/>
            <person name="Molinier V."/>
            <person name="Murat C."/>
            <person name="Poggeler S."/>
            <person name="Quandt C.A."/>
            <person name="Sperisen C."/>
            <person name="Tritt A."/>
            <person name="Tisserant E."/>
            <person name="Crous P.W."/>
            <person name="Henrissat B."/>
            <person name="Nehls U."/>
            <person name="Egli S."/>
            <person name="Spatafora J.W."/>
            <person name="Grigoriev I.V."/>
            <person name="Martin F.M."/>
        </authorList>
    </citation>
    <scope>NUCLEOTIDE SEQUENCE [LARGE SCALE GENOMIC DNA]</scope>
    <source>
        <strain evidence="5 6">CBS 207.34</strain>
    </source>
</reference>
<feature type="region of interest" description="Disordered" evidence="1">
    <location>
        <begin position="1"/>
        <end position="41"/>
    </location>
</feature>
<dbReference type="InterPro" id="IPR032436">
    <property type="entry name" value="URB1_C"/>
</dbReference>
<name>A0A8E2FCW9_9PEZI</name>
<proteinExistence type="predicted"/>
<feature type="compositionally biased region" description="Basic and acidic residues" evidence="1">
    <location>
        <begin position="23"/>
        <end position="33"/>
    </location>
</feature>
<sequence length="1170" mass="132596">MSKRSAIETDQTPVSDGRHSKRQRVENISEGKRKPLASSSEPIVSARQLQRLLTFQQGAAAELRSGIQSFKTLLDAILYSTDDSEKPRQQAILREYLELQRLKDSAESDAIFLPDLIQTWAYATETNFEQLLSAVTALLALLLKVLSRELEFREYGISLCKTILQQSQVKLFGRSLSIHSNKEFIISPSLRLLTEVVSFDGGLLARQVYAKREYTFDARTLARNLGLWKASSEHNAEESRKPSVRSNAVRYLLAHLKYQDEGGKSDILKQGNVLRALFEHINTDPPALAVELLDVVKNHVMLDKSISRKSKSYVLAERNLTSIARLYKSQPADEPPSELRKLPDAAAHEFLLLVCTSPEMGIMLPSFGWYPPGMEKDDHDESRDPEDDVVFGIGFGSTSKYEKKVPIRNIVLAQFAQSLRPYANVLEQELLLAIFKSSPELVADYFSKKSTFAFDPKLTATWIGYSSFLFSTIQLPVPQYLGRRLEYSSYPPPTPIVIESVLPQPLSQKVLTRCLNQTSELVTFFAVRILTVAFQKLEHVLKEFKRASADGSSLWEQASQRLVTEFCQRCPQMSVAMSAFRNTSANNIMQREAVTRLLALYYRIVPQIALNEKFDISIPLSTALVPTEGSDETHSEREVRLLEIEHLVQIARFSPNMRWWQKPETLHHSPFMTLLNLMATSAKDSHTGLKSLLVFVIREHGILQPETSPSALDALITSIQDSNGTTSNQVLDFVDDCLGRFVKRPIKYQDDLDALSEPTSKKANISHHCPFSVFTMTLLEQWIYKSSAEAKTNAIEELSQWLSRFLYLLKHIGEDELLLSRVAESMAESSKTHRKTFKTAFDSKGKEWVKDSLELVSNKANIAREDKTTDRSPLVEKSGLNGEASLELPPQEDNNHPGLNRWRQKELEENIEDGNVGELLLCLSSRHVDIRLQALTNTRQLIAKIESAKNPEWEQIGLLLNETVETARTIIDEIPMPYTATAFAVRAMVVLMDPTHFMFPKLNKFLNRGPSWNVEKLPSYWTENVLRKEPDEDDGFHKEVNWLLDLFIDCIRTIEDMEIFRARNIFERILSFYTSPICWFRIKEKILRLLFRATAVGGSTTLITRSGILSWIQAQIALKDGHEVMLKQLALRLFATCDQAKVHDWSSGSVKDMMGGLAGGKQAICNITET</sequence>
<feature type="domain" description="URB1 C-terminal" evidence="3">
    <location>
        <begin position="917"/>
        <end position="1111"/>
    </location>
</feature>
<accession>A0A8E2FCW9</accession>
<feature type="domain" description="URB1 central HEAT repeat" evidence="4">
    <location>
        <begin position="654"/>
        <end position="839"/>
    </location>
</feature>
<dbReference type="GO" id="GO:0000466">
    <property type="term" value="P:maturation of 5.8S rRNA from tricistronic rRNA transcript (SSU-rRNA, 5.8S rRNA, LSU-rRNA)"/>
    <property type="evidence" value="ECO:0007669"/>
    <property type="project" value="TreeGrafter"/>
</dbReference>
<evidence type="ECO:0000259" key="2">
    <source>
        <dbReference type="Pfam" id="PF11707"/>
    </source>
</evidence>
<dbReference type="AlphaFoldDB" id="A0A8E2FCW9"/>
<dbReference type="GO" id="GO:0000463">
    <property type="term" value="P:maturation of LSU-rRNA from tricistronic rRNA transcript (SSU-rRNA, 5.8S rRNA, LSU-rRNA)"/>
    <property type="evidence" value="ECO:0007669"/>
    <property type="project" value="TreeGrafter"/>
</dbReference>
<dbReference type="Pfam" id="PF16201">
    <property type="entry name" value="NopRA1"/>
    <property type="match status" value="1"/>
</dbReference>
<dbReference type="PANTHER" id="PTHR13500">
    <property type="entry name" value="NUCLEOLAR PRERIBOSOMAL-ASSOCIATED PROTEIN 1"/>
    <property type="match status" value="1"/>
</dbReference>
<feature type="domain" description="URB1 N-terminal" evidence="2">
    <location>
        <begin position="113"/>
        <end position="465"/>
    </location>
</feature>
<keyword evidence="6" id="KW-1185">Reference proteome</keyword>
<evidence type="ECO:0000313" key="6">
    <source>
        <dbReference type="Proteomes" id="UP000250140"/>
    </source>
</evidence>
<evidence type="ECO:0000259" key="3">
    <source>
        <dbReference type="Pfam" id="PF16201"/>
    </source>
</evidence>
<dbReference type="Pfam" id="PF11707">
    <property type="entry name" value="Npa1"/>
    <property type="match status" value="1"/>
</dbReference>
<evidence type="ECO:0000259" key="4">
    <source>
        <dbReference type="Pfam" id="PF26140"/>
    </source>
</evidence>
<feature type="region of interest" description="Disordered" evidence="1">
    <location>
        <begin position="866"/>
        <end position="899"/>
    </location>
</feature>
<evidence type="ECO:0000313" key="5">
    <source>
        <dbReference type="EMBL" id="OCL14143.1"/>
    </source>
</evidence>
<dbReference type="InterPro" id="IPR059018">
    <property type="entry name" value="HEAT_URB1"/>
</dbReference>
<organism evidence="5 6">
    <name type="scientific">Glonium stellatum</name>
    <dbReference type="NCBI Taxonomy" id="574774"/>
    <lineage>
        <taxon>Eukaryota</taxon>
        <taxon>Fungi</taxon>
        <taxon>Dikarya</taxon>
        <taxon>Ascomycota</taxon>
        <taxon>Pezizomycotina</taxon>
        <taxon>Dothideomycetes</taxon>
        <taxon>Pleosporomycetidae</taxon>
        <taxon>Gloniales</taxon>
        <taxon>Gloniaceae</taxon>
        <taxon>Glonium</taxon>
    </lineage>
</organism>
<dbReference type="InterPro" id="IPR039844">
    <property type="entry name" value="URB1"/>
</dbReference>
<dbReference type="EMBL" id="KV748612">
    <property type="protein sequence ID" value="OCL14143.1"/>
    <property type="molecule type" value="Genomic_DNA"/>
</dbReference>